<dbReference type="Proteomes" id="UP001595823">
    <property type="component" value="Unassembled WGS sequence"/>
</dbReference>
<proteinExistence type="predicted"/>
<evidence type="ECO:0000313" key="1">
    <source>
        <dbReference type="EMBL" id="MFC4336435.1"/>
    </source>
</evidence>
<accession>A0ABV8U030</accession>
<evidence type="ECO:0000313" key="2">
    <source>
        <dbReference type="Proteomes" id="UP001595823"/>
    </source>
</evidence>
<dbReference type="RefSeq" id="WP_380622372.1">
    <property type="nucleotide sequence ID" value="NZ_JBHSDK010000021.1"/>
</dbReference>
<protein>
    <submittedName>
        <fullName evidence="1">Uncharacterized protein</fullName>
    </submittedName>
</protein>
<keyword evidence="2" id="KW-1185">Reference proteome</keyword>
<organism evidence="1 2">
    <name type="scientific">Salininema proteolyticum</name>
    <dbReference type="NCBI Taxonomy" id="1607685"/>
    <lineage>
        <taxon>Bacteria</taxon>
        <taxon>Bacillati</taxon>
        <taxon>Actinomycetota</taxon>
        <taxon>Actinomycetes</taxon>
        <taxon>Glycomycetales</taxon>
        <taxon>Glycomycetaceae</taxon>
        <taxon>Salininema</taxon>
    </lineage>
</organism>
<reference evidence="2" key="1">
    <citation type="journal article" date="2019" name="Int. J. Syst. Evol. Microbiol.">
        <title>The Global Catalogue of Microorganisms (GCM) 10K type strain sequencing project: providing services to taxonomists for standard genome sequencing and annotation.</title>
        <authorList>
            <consortium name="The Broad Institute Genomics Platform"/>
            <consortium name="The Broad Institute Genome Sequencing Center for Infectious Disease"/>
            <person name="Wu L."/>
            <person name="Ma J."/>
        </authorList>
    </citation>
    <scope>NUCLEOTIDE SEQUENCE [LARGE SCALE GENOMIC DNA]</scope>
    <source>
        <strain evidence="2">IBRC-M 10908</strain>
    </source>
</reference>
<sequence length="104" mass="11210">MSTWKIQSTMDLARPGLTGRPGLVDRVADEVADGVVEEPEEDTVGEEEGMEEEVSSVIEAVSFGETEAVVDMLLAFAVAEPDLGRRELCPIRGASASWFLVVQV</sequence>
<dbReference type="EMBL" id="JBHSDK010000021">
    <property type="protein sequence ID" value="MFC4336435.1"/>
    <property type="molecule type" value="Genomic_DNA"/>
</dbReference>
<gene>
    <name evidence="1" type="ORF">ACFPET_14625</name>
</gene>
<comment type="caution">
    <text evidence="1">The sequence shown here is derived from an EMBL/GenBank/DDBJ whole genome shotgun (WGS) entry which is preliminary data.</text>
</comment>
<name>A0ABV8U030_9ACTN</name>